<proteinExistence type="predicted"/>
<dbReference type="InterPro" id="IPR052895">
    <property type="entry name" value="HetReg/Transcr_Mod"/>
</dbReference>
<name>A0A8H7RTP5_9FUNG</name>
<evidence type="ECO:0000259" key="1">
    <source>
        <dbReference type="Pfam" id="PF06985"/>
    </source>
</evidence>
<dbReference type="OrthoDB" id="2249360at2759"/>
<comment type="caution">
    <text evidence="2">The sequence shown here is derived from an EMBL/GenBank/DDBJ whole genome shotgun (WGS) entry which is preliminary data.</text>
</comment>
<protein>
    <recommendedName>
        <fullName evidence="1">Heterokaryon incompatibility domain-containing protein</fullName>
    </recommendedName>
</protein>
<reference evidence="2 3" key="1">
    <citation type="submission" date="2020-12" db="EMBL/GenBank/DDBJ databases">
        <title>Metabolic potential, ecology and presence of endohyphal bacteria is reflected in genomic diversity of Mucoromycotina.</title>
        <authorList>
            <person name="Muszewska A."/>
            <person name="Okrasinska A."/>
            <person name="Steczkiewicz K."/>
            <person name="Drgas O."/>
            <person name="Orlowska M."/>
            <person name="Perlinska-Lenart U."/>
            <person name="Aleksandrzak-Piekarczyk T."/>
            <person name="Szatraj K."/>
            <person name="Zielenkiewicz U."/>
            <person name="Pilsyk S."/>
            <person name="Malc E."/>
            <person name="Mieczkowski P."/>
            <person name="Kruszewska J.S."/>
            <person name="Biernat P."/>
            <person name="Pawlowska J."/>
        </authorList>
    </citation>
    <scope>NUCLEOTIDE SEQUENCE [LARGE SCALE GENOMIC DNA]</scope>
    <source>
        <strain evidence="2 3">CBS 142.35</strain>
    </source>
</reference>
<dbReference type="AlphaFoldDB" id="A0A8H7RTP5"/>
<dbReference type="InterPro" id="IPR010730">
    <property type="entry name" value="HET"/>
</dbReference>
<evidence type="ECO:0000313" key="3">
    <source>
        <dbReference type="Proteomes" id="UP000646827"/>
    </source>
</evidence>
<accession>A0A8H7RTP5</accession>
<sequence>MYITYDTEQWEIVEAGGYIGSGNDKKHKKVIEAWKNKNTLIHQHDSTLEEKQDQQQFKPTWLVRASDMQLVSGSSITDNTQYHALSYSWNQSGEIIKRHSNSRNKYDRVDDGKHTIISGWHKLRKRKHVHFEAIIQRICKDFDIKYIWYDQMCIDQTDTIKKQHEIQQMHHIYQNAHYTVVLLPELEYLGEKNAASHRGLVMDTILETEWVKRVWTLEEAYMSRKMLFVGKNVHMWSIVGQDCIPLMTRTGHFLYNICMEQGKWNASTALWFARTRSSTEQHDWIFALTNMFPAIKPGITFRYDMTISALTIQFYRLLMEHDPTILLFGEPYTSNDLKVLNRRRQQHHHQQGASDIKDNSIMSPSWTGIFGTHIPQNKIDSLLRSETPNSSKGSLASSSSANKINNNYIIDGNGYLHITSTAIPVYLRGPSWMVPINSNNDDLFSSSRDRLVGGLPFYPIWENDSSHQQLLYINSNSNNINQQSSFLPDNTISSYVTFIATTLGQAQKIWNCFSQTYRLKSTHILPVKIDKENSCWVNTLLEPTNVAAYLSLTDGNSRGECIILNEIQFRMDSCIALPVIKKIEKSSDVNNPTGRTCYYQSIGLCFITDLYSLDSKVTLEKQEFVIK</sequence>
<dbReference type="PANTHER" id="PTHR24148">
    <property type="entry name" value="ANKYRIN REPEAT DOMAIN-CONTAINING PROTEIN 39 HOMOLOG-RELATED"/>
    <property type="match status" value="1"/>
</dbReference>
<dbReference type="PANTHER" id="PTHR24148:SF64">
    <property type="entry name" value="HETEROKARYON INCOMPATIBILITY DOMAIN-CONTAINING PROTEIN"/>
    <property type="match status" value="1"/>
</dbReference>
<feature type="domain" description="Heterokaryon incompatibility" evidence="1">
    <location>
        <begin position="82"/>
        <end position="184"/>
    </location>
</feature>
<keyword evidence="3" id="KW-1185">Reference proteome</keyword>
<evidence type="ECO:0000313" key="2">
    <source>
        <dbReference type="EMBL" id="KAG2217619.1"/>
    </source>
</evidence>
<dbReference type="EMBL" id="JAEPRB010000285">
    <property type="protein sequence ID" value="KAG2217619.1"/>
    <property type="molecule type" value="Genomic_DNA"/>
</dbReference>
<dbReference type="Proteomes" id="UP000646827">
    <property type="component" value="Unassembled WGS sequence"/>
</dbReference>
<gene>
    <name evidence="2" type="ORF">INT45_004174</name>
</gene>
<organism evidence="2 3">
    <name type="scientific">Circinella minor</name>
    <dbReference type="NCBI Taxonomy" id="1195481"/>
    <lineage>
        <taxon>Eukaryota</taxon>
        <taxon>Fungi</taxon>
        <taxon>Fungi incertae sedis</taxon>
        <taxon>Mucoromycota</taxon>
        <taxon>Mucoromycotina</taxon>
        <taxon>Mucoromycetes</taxon>
        <taxon>Mucorales</taxon>
        <taxon>Lichtheimiaceae</taxon>
        <taxon>Circinella</taxon>
    </lineage>
</organism>
<dbReference type="Pfam" id="PF06985">
    <property type="entry name" value="HET"/>
    <property type="match status" value="1"/>
</dbReference>